<keyword evidence="7" id="KW-1185">Reference proteome</keyword>
<dbReference type="PANTHER" id="PTHR39080:SF1">
    <property type="entry name" value="LARGE RIBOSOMAL SUBUNIT PROTEIN BL28A"/>
    <property type="match status" value="1"/>
</dbReference>
<dbReference type="InterPro" id="IPR037147">
    <property type="entry name" value="Ribosomal_bL28_sf"/>
</dbReference>
<dbReference type="PANTHER" id="PTHR39080">
    <property type="entry name" value="50S RIBOSOMAL PROTEIN L28"/>
    <property type="match status" value="1"/>
</dbReference>
<dbReference type="GO" id="GO:0006412">
    <property type="term" value="P:translation"/>
    <property type="evidence" value="ECO:0007669"/>
    <property type="project" value="UniProtKB-UniRule"/>
</dbReference>
<dbReference type="HAMAP" id="MF_00373">
    <property type="entry name" value="Ribosomal_bL28"/>
    <property type="match status" value="1"/>
</dbReference>
<dbReference type="GO" id="GO:0003735">
    <property type="term" value="F:structural constituent of ribosome"/>
    <property type="evidence" value="ECO:0007669"/>
    <property type="project" value="InterPro"/>
</dbReference>
<dbReference type="NCBIfam" id="TIGR00009">
    <property type="entry name" value="L28"/>
    <property type="match status" value="1"/>
</dbReference>
<keyword evidence="3 5" id="KW-0687">Ribonucleoprotein</keyword>
<accession>A0A1L8WR05</accession>
<evidence type="ECO:0000256" key="4">
    <source>
        <dbReference type="ARBA" id="ARBA00035174"/>
    </source>
</evidence>
<dbReference type="AlphaFoldDB" id="A0A1L8WR05"/>
<protein>
    <recommendedName>
        <fullName evidence="4 5">Large ribosomal subunit protein bL28</fullName>
    </recommendedName>
</protein>
<dbReference type="Pfam" id="PF00830">
    <property type="entry name" value="Ribosomal_L28"/>
    <property type="match status" value="1"/>
</dbReference>
<evidence type="ECO:0000313" key="6">
    <source>
        <dbReference type="EMBL" id="OJG83438.1"/>
    </source>
</evidence>
<comment type="similarity">
    <text evidence="1 5">Belongs to the bacterial ribosomal protein bL28 family.</text>
</comment>
<evidence type="ECO:0000313" key="7">
    <source>
        <dbReference type="Proteomes" id="UP000182152"/>
    </source>
</evidence>
<dbReference type="Proteomes" id="UP000182152">
    <property type="component" value="Unassembled WGS sequence"/>
</dbReference>
<evidence type="ECO:0000256" key="1">
    <source>
        <dbReference type="ARBA" id="ARBA00008760"/>
    </source>
</evidence>
<evidence type="ECO:0000256" key="3">
    <source>
        <dbReference type="ARBA" id="ARBA00023274"/>
    </source>
</evidence>
<dbReference type="InterPro" id="IPR026569">
    <property type="entry name" value="Ribosomal_bL28"/>
</dbReference>
<dbReference type="InterPro" id="IPR034704">
    <property type="entry name" value="Ribosomal_bL28/bL31-like_sf"/>
</dbReference>
<dbReference type="Gene3D" id="2.30.170.40">
    <property type="entry name" value="Ribosomal protein L28/L24"/>
    <property type="match status" value="1"/>
</dbReference>
<dbReference type="GO" id="GO:1990904">
    <property type="term" value="C:ribonucleoprotein complex"/>
    <property type="evidence" value="ECO:0007669"/>
    <property type="project" value="UniProtKB-KW"/>
</dbReference>
<evidence type="ECO:0000256" key="5">
    <source>
        <dbReference type="HAMAP-Rule" id="MF_00373"/>
    </source>
</evidence>
<keyword evidence="2 5" id="KW-0689">Ribosomal protein</keyword>
<dbReference type="EMBL" id="JXLB01000003">
    <property type="protein sequence ID" value="OJG83438.1"/>
    <property type="molecule type" value="Genomic_DNA"/>
</dbReference>
<organism evidence="6 7">
    <name type="scientific">Enterococcus ratti</name>
    <dbReference type="NCBI Taxonomy" id="150033"/>
    <lineage>
        <taxon>Bacteria</taxon>
        <taxon>Bacillati</taxon>
        <taxon>Bacillota</taxon>
        <taxon>Bacilli</taxon>
        <taxon>Lactobacillales</taxon>
        <taxon>Enterococcaceae</taxon>
        <taxon>Enterococcus</taxon>
    </lineage>
</organism>
<evidence type="ECO:0000256" key="2">
    <source>
        <dbReference type="ARBA" id="ARBA00022980"/>
    </source>
</evidence>
<reference evidence="6 7" key="1">
    <citation type="submission" date="2014-12" db="EMBL/GenBank/DDBJ databases">
        <title>Draft genome sequences of 29 type strains of Enterococci.</title>
        <authorList>
            <person name="Zhong Z."/>
            <person name="Sun Z."/>
            <person name="Liu W."/>
            <person name="Zhang W."/>
            <person name="Zhang H."/>
        </authorList>
    </citation>
    <scope>NUCLEOTIDE SEQUENCE [LARGE SCALE GENOMIC DNA]</scope>
    <source>
        <strain evidence="6 7">DSM 15687</strain>
    </source>
</reference>
<dbReference type="InterPro" id="IPR001383">
    <property type="entry name" value="Ribosomal_bL28_bact-type"/>
</dbReference>
<dbReference type="InterPro" id="IPR050096">
    <property type="entry name" value="Bacterial_rp_bL28"/>
</dbReference>
<dbReference type="SUPFAM" id="SSF143800">
    <property type="entry name" value="L28p-like"/>
    <property type="match status" value="1"/>
</dbReference>
<gene>
    <name evidence="5" type="primary">rpmB</name>
    <name evidence="6" type="ORF">RV14_GL001316</name>
</gene>
<dbReference type="STRING" id="150033.RV14_GL001316"/>
<name>A0A1L8WR05_9ENTE</name>
<proteinExistence type="inferred from homology"/>
<comment type="caution">
    <text evidence="6">The sequence shown here is derived from an EMBL/GenBank/DDBJ whole genome shotgun (WGS) entry which is preliminary data.</text>
</comment>
<sequence>MSLIILLLQIKAKEEIYMAKVCYFTGRKTKSGNNRSHAMNSTKRTVKPNLQKVRVMIDGKPKKVWVSTRALKSGKVERV</sequence>
<dbReference type="GO" id="GO:0005840">
    <property type="term" value="C:ribosome"/>
    <property type="evidence" value="ECO:0007669"/>
    <property type="project" value="UniProtKB-KW"/>
</dbReference>